<proteinExistence type="predicted"/>
<dbReference type="InterPro" id="IPR048325">
    <property type="entry name" value="ZSWIM3_N"/>
</dbReference>
<dbReference type="InParanoid" id="E9GH93"/>
<organism evidence="3 4">
    <name type="scientific">Daphnia pulex</name>
    <name type="common">Water flea</name>
    <dbReference type="NCBI Taxonomy" id="6669"/>
    <lineage>
        <taxon>Eukaryota</taxon>
        <taxon>Metazoa</taxon>
        <taxon>Ecdysozoa</taxon>
        <taxon>Arthropoda</taxon>
        <taxon>Crustacea</taxon>
        <taxon>Branchiopoda</taxon>
        <taxon>Diplostraca</taxon>
        <taxon>Cladocera</taxon>
        <taxon>Anomopoda</taxon>
        <taxon>Daphniidae</taxon>
        <taxon>Daphnia</taxon>
    </lineage>
</organism>
<dbReference type="PANTHER" id="PTHR31569:SF4">
    <property type="entry name" value="SWIM-TYPE DOMAIN-CONTAINING PROTEIN"/>
    <property type="match status" value="1"/>
</dbReference>
<dbReference type="InterPro" id="IPR052579">
    <property type="entry name" value="Zinc_finger_SWIM"/>
</dbReference>
<dbReference type="PANTHER" id="PTHR31569">
    <property type="entry name" value="SWIM-TYPE DOMAIN-CONTAINING PROTEIN"/>
    <property type="match status" value="1"/>
</dbReference>
<dbReference type="Pfam" id="PF21599">
    <property type="entry name" value="ZSWIM3_N"/>
    <property type="match status" value="1"/>
</dbReference>
<dbReference type="KEGG" id="dpx:DAPPUDRAFT_317888"/>
<feature type="domain" description="ZSWIM3 N-terminal" evidence="2">
    <location>
        <begin position="10"/>
        <end position="119"/>
    </location>
</feature>
<dbReference type="EMBL" id="GL732544">
    <property type="protein sequence ID" value="EFX81224.1"/>
    <property type="molecule type" value="Genomic_DNA"/>
</dbReference>
<keyword evidence="4" id="KW-1185">Reference proteome</keyword>
<feature type="domain" description="ZSWIM1/3 RNaseH-like" evidence="1">
    <location>
        <begin position="218"/>
        <end position="300"/>
    </location>
</feature>
<dbReference type="OMA" id="YQLACHS"/>
<name>E9GH93_DAPPU</name>
<dbReference type="Proteomes" id="UP000000305">
    <property type="component" value="Unassembled WGS sequence"/>
</dbReference>
<evidence type="ECO:0000259" key="2">
    <source>
        <dbReference type="Pfam" id="PF21599"/>
    </source>
</evidence>
<dbReference type="AlphaFoldDB" id="E9GH93"/>
<evidence type="ECO:0000259" key="1">
    <source>
        <dbReference type="Pfam" id="PF21056"/>
    </source>
</evidence>
<dbReference type="PhylomeDB" id="E9GH93"/>
<reference evidence="3 4" key="1">
    <citation type="journal article" date="2011" name="Science">
        <title>The ecoresponsive genome of Daphnia pulex.</title>
        <authorList>
            <person name="Colbourne J.K."/>
            <person name="Pfrender M.E."/>
            <person name="Gilbert D."/>
            <person name="Thomas W.K."/>
            <person name="Tucker A."/>
            <person name="Oakley T.H."/>
            <person name="Tokishita S."/>
            <person name="Aerts A."/>
            <person name="Arnold G.J."/>
            <person name="Basu M.K."/>
            <person name="Bauer D.J."/>
            <person name="Caceres C.E."/>
            <person name="Carmel L."/>
            <person name="Casola C."/>
            <person name="Choi J.H."/>
            <person name="Detter J.C."/>
            <person name="Dong Q."/>
            <person name="Dusheyko S."/>
            <person name="Eads B.D."/>
            <person name="Frohlich T."/>
            <person name="Geiler-Samerotte K.A."/>
            <person name="Gerlach D."/>
            <person name="Hatcher P."/>
            <person name="Jogdeo S."/>
            <person name="Krijgsveld J."/>
            <person name="Kriventseva E.V."/>
            <person name="Kultz D."/>
            <person name="Laforsch C."/>
            <person name="Lindquist E."/>
            <person name="Lopez J."/>
            <person name="Manak J.R."/>
            <person name="Muller J."/>
            <person name="Pangilinan J."/>
            <person name="Patwardhan R.P."/>
            <person name="Pitluck S."/>
            <person name="Pritham E.J."/>
            <person name="Rechtsteiner A."/>
            <person name="Rho M."/>
            <person name="Rogozin I.B."/>
            <person name="Sakarya O."/>
            <person name="Salamov A."/>
            <person name="Schaack S."/>
            <person name="Shapiro H."/>
            <person name="Shiga Y."/>
            <person name="Skalitzky C."/>
            <person name="Smith Z."/>
            <person name="Souvorov A."/>
            <person name="Sung W."/>
            <person name="Tang Z."/>
            <person name="Tsuchiya D."/>
            <person name="Tu H."/>
            <person name="Vos H."/>
            <person name="Wang M."/>
            <person name="Wolf Y.I."/>
            <person name="Yamagata H."/>
            <person name="Yamada T."/>
            <person name="Ye Y."/>
            <person name="Shaw J.R."/>
            <person name="Andrews J."/>
            <person name="Crease T.J."/>
            <person name="Tang H."/>
            <person name="Lucas S.M."/>
            <person name="Robertson H.M."/>
            <person name="Bork P."/>
            <person name="Koonin E.V."/>
            <person name="Zdobnov E.M."/>
            <person name="Grigoriev I.V."/>
            <person name="Lynch M."/>
            <person name="Boore J.L."/>
        </authorList>
    </citation>
    <scope>NUCLEOTIDE SEQUENCE [LARGE SCALE GENOMIC DNA]</scope>
</reference>
<dbReference type="InterPro" id="IPR048324">
    <property type="entry name" value="ZSWIM1-3_RNaseH-like"/>
</dbReference>
<dbReference type="HOGENOM" id="CLU_889229_0_0_1"/>
<dbReference type="Pfam" id="PF21056">
    <property type="entry name" value="ZSWIM1-3_RNaseH-like"/>
    <property type="match status" value="1"/>
</dbReference>
<gene>
    <name evidence="3" type="ORF">DAPPUDRAFT_317888</name>
</gene>
<dbReference type="STRING" id="6669.E9GH93"/>
<sequence length="313" mass="36188">MSALFDRLVVNETFQSFEEIELFVERLASELFMSCRIKDSKTIETYNNSLKNADYYLNPKLRFQHALFVCSHFGNPRDRSKGKRTTQYVRACKCNFYFKVVYQRGSKSFRITDVCREHQNHPMSESTIETFRVKERLPKEMIDFIKSAIGSGGQPTRIRQRALLQFGKDLPAKHIQNMRQEITGLPKDEWKNAAELLNSYAIQNQENTIQVLHDQNNYDGTHRTNKCGMPLYTLLVEDNYGVGQPIAYCFMREETTSSIKLGLEMFAECNNVKVTEVVITDKDCAELAAFTEVFPLATQLLCQFHVLAAVDRR</sequence>
<dbReference type="OrthoDB" id="6377543at2759"/>
<evidence type="ECO:0000313" key="4">
    <source>
        <dbReference type="Proteomes" id="UP000000305"/>
    </source>
</evidence>
<evidence type="ECO:0000313" key="3">
    <source>
        <dbReference type="EMBL" id="EFX81224.1"/>
    </source>
</evidence>
<protein>
    <submittedName>
        <fullName evidence="3">Uncharacterized protein</fullName>
    </submittedName>
</protein>
<accession>E9GH93</accession>